<feature type="transmembrane region" description="Helical" evidence="6">
    <location>
        <begin position="275"/>
        <end position="300"/>
    </location>
</feature>
<feature type="transmembrane region" description="Helical" evidence="6">
    <location>
        <begin position="239"/>
        <end position="263"/>
    </location>
</feature>
<evidence type="ECO:0000256" key="5">
    <source>
        <dbReference type="ARBA" id="ARBA00023136"/>
    </source>
</evidence>
<keyword evidence="2" id="KW-1003">Cell membrane</keyword>
<dbReference type="GO" id="GO:0005886">
    <property type="term" value="C:plasma membrane"/>
    <property type="evidence" value="ECO:0007669"/>
    <property type="project" value="UniProtKB-SubCell"/>
</dbReference>
<dbReference type="Proteomes" id="UP000000925">
    <property type="component" value="Chromosome"/>
</dbReference>
<feature type="transmembrane region" description="Helical" evidence="6">
    <location>
        <begin position="41"/>
        <end position="61"/>
    </location>
</feature>
<feature type="transmembrane region" description="Helical" evidence="6">
    <location>
        <begin position="415"/>
        <end position="437"/>
    </location>
</feature>
<protein>
    <submittedName>
        <fullName evidence="9">ComEC/Rec2-related protein</fullName>
    </submittedName>
</protein>
<dbReference type="eggNOG" id="COG0658">
    <property type="taxonomic scope" value="Bacteria"/>
</dbReference>
<feature type="domain" description="DUF4131" evidence="8">
    <location>
        <begin position="17"/>
        <end position="168"/>
    </location>
</feature>
<comment type="subcellular location">
    <subcellularLocation>
        <location evidence="1">Cell membrane</location>
        <topology evidence="1">Multi-pass membrane protein</topology>
    </subcellularLocation>
</comment>
<organism evidence="9 10">
    <name type="scientific">Coraliomargarita akajimensis (strain DSM 45221 / IAM 15411 / JCM 23193 / KCTC 12865 / 04OKA010-24)</name>
    <dbReference type="NCBI Taxonomy" id="583355"/>
    <lineage>
        <taxon>Bacteria</taxon>
        <taxon>Pseudomonadati</taxon>
        <taxon>Verrucomicrobiota</taxon>
        <taxon>Opitutia</taxon>
        <taxon>Puniceicoccales</taxon>
        <taxon>Coraliomargaritaceae</taxon>
        <taxon>Coraliomargarita</taxon>
    </lineage>
</organism>
<evidence type="ECO:0000313" key="9">
    <source>
        <dbReference type="EMBL" id="ADE55467.1"/>
    </source>
</evidence>
<dbReference type="Pfam" id="PF13567">
    <property type="entry name" value="DUF4131"/>
    <property type="match status" value="1"/>
</dbReference>
<sequence length="529" mass="58269">MLLIALISGYLLANAFTAPAWLLLSCATVLALAALRSRSSCLWHACFLSAATAAACCYSSIRFPTRTPTAELNLPPREAAFTLKVQRLFSISAQSTQQSGIAKIISKARHSNLSTGSPIYFQLEKGSATLQRGEHILVRGVLSRIPSATDAESNFRDYLRRIGAYYQVDRIVDWSTIRQASTYRQTCDRYYQKFTRWLQLGKPGGSELSNIYLAMLLGQKSALSSEQITRFQQSGTMHLFAISGLHIGVIATVIAQTLGLIRIPRRLRPVLGLSILYLYVDITGGSPSAIRAFLMTSFFWLSYGFSRQRNPFSALINSALFVLIIDPTQLWSLGFQLSYSVVLSILLFGIPFYNSLQQATEPFRWLPSEDWNWRHQLSKRVHTTLCISFSISLAAWLASAPLCAGHFGYISPASILLNVALIGLASLVICSGVLSLATSLCGIEGLASFINHAAWLGIAIMDYTVSAFTALPTLVFHCPNFPLSYSYAALIGLFASLACYRRMQHPARYALPSIVVAFCLYLGWLSGQA</sequence>
<accession>D5ENJ1</accession>
<gene>
    <name evidence="9" type="ordered locus">Caka_2451</name>
</gene>
<feature type="transmembrane region" description="Helical" evidence="6">
    <location>
        <begin position="509"/>
        <end position="527"/>
    </location>
</feature>
<keyword evidence="10" id="KW-1185">Reference proteome</keyword>
<dbReference type="InterPro" id="IPR052159">
    <property type="entry name" value="Competence_DNA_uptake"/>
</dbReference>
<dbReference type="STRING" id="583355.Caka_2451"/>
<dbReference type="Pfam" id="PF03772">
    <property type="entry name" value="Competence"/>
    <property type="match status" value="1"/>
</dbReference>
<feature type="transmembrane region" description="Helical" evidence="6">
    <location>
        <begin position="449"/>
        <end position="471"/>
    </location>
</feature>
<evidence type="ECO:0000256" key="2">
    <source>
        <dbReference type="ARBA" id="ARBA00022475"/>
    </source>
</evidence>
<feature type="transmembrane region" description="Helical" evidence="6">
    <location>
        <begin position="384"/>
        <end position="409"/>
    </location>
</feature>
<evidence type="ECO:0000256" key="4">
    <source>
        <dbReference type="ARBA" id="ARBA00022989"/>
    </source>
</evidence>
<dbReference type="NCBIfam" id="TIGR00360">
    <property type="entry name" value="ComEC_N-term"/>
    <property type="match status" value="1"/>
</dbReference>
<keyword evidence="5 6" id="KW-0472">Membrane</keyword>
<dbReference type="AlphaFoldDB" id="D5ENJ1"/>
<evidence type="ECO:0000259" key="7">
    <source>
        <dbReference type="Pfam" id="PF03772"/>
    </source>
</evidence>
<feature type="transmembrane region" description="Helical" evidence="6">
    <location>
        <begin position="483"/>
        <end position="500"/>
    </location>
</feature>
<dbReference type="KEGG" id="caa:Caka_2451"/>
<dbReference type="PANTHER" id="PTHR30619:SF1">
    <property type="entry name" value="RECOMBINATION PROTEIN 2"/>
    <property type="match status" value="1"/>
</dbReference>
<evidence type="ECO:0000256" key="1">
    <source>
        <dbReference type="ARBA" id="ARBA00004651"/>
    </source>
</evidence>
<dbReference type="InterPro" id="IPR025405">
    <property type="entry name" value="DUF4131"/>
</dbReference>
<keyword evidence="4 6" id="KW-1133">Transmembrane helix</keyword>
<evidence type="ECO:0000256" key="6">
    <source>
        <dbReference type="SAM" id="Phobius"/>
    </source>
</evidence>
<reference evidence="9 10" key="1">
    <citation type="journal article" date="2010" name="Stand. Genomic Sci.">
        <title>Complete genome sequence of Coraliomargarita akajimensis type strain (04OKA010-24).</title>
        <authorList>
            <person name="Mavromatis K."/>
            <person name="Abt B."/>
            <person name="Brambilla E."/>
            <person name="Lapidus A."/>
            <person name="Copeland A."/>
            <person name="Deshpande S."/>
            <person name="Nolan M."/>
            <person name="Lucas S."/>
            <person name="Tice H."/>
            <person name="Cheng J.F."/>
            <person name="Han C."/>
            <person name="Detter J.C."/>
            <person name="Woyke T."/>
            <person name="Goodwin L."/>
            <person name="Pitluck S."/>
            <person name="Held B."/>
            <person name="Brettin T."/>
            <person name="Tapia R."/>
            <person name="Ivanova N."/>
            <person name="Mikhailova N."/>
            <person name="Pati A."/>
            <person name="Liolios K."/>
            <person name="Chen A."/>
            <person name="Palaniappan K."/>
            <person name="Land M."/>
            <person name="Hauser L."/>
            <person name="Chang Y.J."/>
            <person name="Jeffries C.D."/>
            <person name="Rohde M."/>
            <person name="Goker M."/>
            <person name="Bristow J."/>
            <person name="Eisen J.A."/>
            <person name="Markowitz V."/>
            <person name="Hugenholtz P."/>
            <person name="Klenk H.P."/>
            <person name="Kyrpides N.C."/>
        </authorList>
    </citation>
    <scope>NUCLEOTIDE SEQUENCE [LARGE SCALE GENOMIC DNA]</scope>
    <source>
        <strain evidence="10">DSM 45221 / IAM 15411 / JCM 23193 / KCTC 12865</strain>
    </source>
</reference>
<evidence type="ECO:0000313" key="10">
    <source>
        <dbReference type="Proteomes" id="UP000000925"/>
    </source>
</evidence>
<dbReference type="PANTHER" id="PTHR30619">
    <property type="entry name" value="DNA INTERNALIZATION/COMPETENCE PROTEIN COMEC/REC2"/>
    <property type="match status" value="1"/>
</dbReference>
<dbReference type="EMBL" id="CP001998">
    <property type="protein sequence ID" value="ADE55467.1"/>
    <property type="molecule type" value="Genomic_DNA"/>
</dbReference>
<proteinExistence type="predicted"/>
<name>D5ENJ1_CORAD</name>
<feature type="transmembrane region" description="Helical" evidence="6">
    <location>
        <begin position="337"/>
        <end position="356"/>
    </location>
</feature>
<feature type="domain" description="ComEC/Rec2-related protein" evidence="7">
    <location>
        <begin position="215"/>
        <end position="499"/>
    </location>
</feature>
<evidence type="ECO:0000259" key="8">
    <source>
        <dbReference type="Pfam" id="PF13567"/>
    </source>
</evidence>
<evidence type="ECO:0000256" key="3">
    <source>
        <dbReference type="ARBA" id="ARBA00022692"/>
    </source>
</evidence>
<dbReference type="InterPro" id="IPR004477">
    <property type="entry name" value="ComEC_N"/>
</dbReference>
<keyword evidence="3 6" id="KW-0812">Transmembrane</keyword>
<dbReference type="HOGENOM" id="CLU_500503_0_0_0"/>